<sequence length="89" mass="10321">MFAHPLLQFNTSVEDGHGYFWLQIVPKTADHVREPCHIEGFGRAFARPQSSGHEHHVIEMKSIHRQYRGTSRRYRIEFGIKLLCKGGFA</sequence>
<name>A0A179BPY0_RHILE</name>
<reference evidence="1" key="1">
    <citation type="submission" date="2016-04" db="EMBL/GenBank/DDBJ databases">
        <title>Fast-growing isolate from the root nodules of Vavilovia formosa.</title>
        <authorList>
            <person name="Kimeklis A."/>
            <person name="Safronova V."/>
            <person name="Belimov A."/>
            <person name="Andronov E."/>
        </authorList>
    </citation>
    <scope>NUCLEOTIDE SEQUENCE [LARGE SCALE GENOMIC DNA]</scope>
    <source>
        <strain evidence="1">Vaf-46</strain>
    </source>
</reference>
<dbReference type="AlphaFoldDB" id="A0A179BPY0"/>
<comment type="caution">
    <text evidence="1">The sequence shown here is derived from an EMBL/GenBank/DDBJ whole genome shotgun (WGS) entry which is preliminary data.</text>
</comment>
<gene>
    <name evidence="1" type="ORF">A4U53_23805</name>
</gene>
<proteinExistence type="predicted"/>
<organism evidence="1">
    <name type="scientific">Rhizobium leguminosarum</name>
    <dbReference type="NCBI Taxonomy" id="384"/>
    <lineage>
        <taxon>Bacteria</taxon>
        <taxon>Pseudomonadati</taxon>
        <taxon>Pseudomonadota</taxon>
        <taxon>Alphaproteobacteria</taxon>
        <taxon>Hyphomicrobiales</taxon>
        <taxon>Rhizobiaceae</taxon>
        <taxon>Rhizobium/Agrobacterium group</taxon>
        <taxon>Rhizobium</taxon>
    </lineage>
</organism>
<evidence type="ECO:0000313" key="1">
    <source>
        <dbReference type="EMBL" id="OAP93787.1"/>
    </source>
</evidence>
<dbReference type="EMBL" id="LWBS01000253">
    <property type="protein sequence ID" value="OAP93787.1"/>
    <property type="molecule type" value="Genomic_DNA"/>
</dbReference>
<protein>
    <submittedName>
        <fullName evidence="1">Uncharacterized protein</fullName>
    </submittedName>
</protein>
<accession>A0A179BPY0</accession>